<gene>
    <name evidence="1" type="ORF">S01H1_61848</name>
</gene>
<sequence>FTLMETCISWEVCDPGKLAFHPDDYAKFYKCGLDNLGNKTVYAWTWVPNGKAEVITDFGDEGVFKFSVNYPVGWEFGPGVVNDGGLYLLTTNGDLSGTSAESELIYIDFDGFEVQRLDLADWYVDLDDAKAGGQSSSGPATLNCWKTHVITGSNSTCLNMLIDIYYEDEDEAVTWANSNGDYTGDRNFEEDSEKPWVCNDYNVGPQKYNIAIEKNGFSLFPSFDIGAVSFGLYAPDGTGLGYHALAAETAKQK</sequence>
<accession>X0XPX4</accession>
<evidence type="ECO:0000313" key="1">
    <source>
        <dbReference type="EMBL" id="GAG37377.1"/>
    </source>
</evidence>
<organism evidence="1">
    <name type="scientific">marine sediment metagenome</name>
    <dbReference type="NCBI Taxonomy" id="412755"/>
    <lineage>
        <taxon>unclassified sequences</taxon>
        <taxon>metagenomes</taxon>
        <taxon>ecological metagenomes</taxon>
    </lineage>
</organism>
<protein>
    <submittedName>
        <fullName evidence="1">Uncharacterized protein</fullName>
    </submittedName>
</protein>
<feature type="non-terminal residue" evidence="1">
    <location>
        <position position="253"/>
    </location>
</feature>
<dbReference type="AlphaFoldDB" id="X0XPX4"/>
<name>X0XPX4_9ZZZZ</name>
<dbReference type="EMBL" id="BARS01040592">
    <property type="protein sequence ID" value="GAG37377.1"/>
    <property type="molecule type" value="Genomic_DNA"/>
</dbReference>
<proteinExistence type="predicted"/>
<reference evidence="1" key="1">
    <citation type="journal article" date="2014" name="Front. Microbiol.">
        <title>High frequency of phylogenetically diverse reductive dehalogenase-homologous genes in deep subseafloor sedimentary metagenomes.</title>
        <authorList>
            <person name="Kawai M."/>
            <person name="Futagami T."/>
            <person name="Toyoda A."/>
            <person name="Takaki Y."/>
            <person name="Nishi S."/>
            <person name="Hori S."/>
            <person name="Arai W."/>
            <person name="Tsubouchi T."/>
            <person name="Morono Y."/>
            <person name="Uchiyama I."/>
            <person name="Ito T."/>
            <person name="Fujiyama A."/>
            <person name="Inagaki F."/>
            <person name="Takami H."/>
        </authorList>
    </citation>
    <scope>NUCLEOTIDE SEQUENCE</scope>
    <source>
        <strain evidence="1">Expedition CK06-06</strain>
    </source>
</reference>
<comment type="caution">
    <text evidence="1">The sequence shown here is derived from an EMBL/GenBank/DDBJ whole genome shotgun (WGS) entry which is preliminary data.</text>
</comment>
<feature type="non-terminal residue" evidence="1">
    <location>
        <position position="1"/>
    </location>
</feature>